<feature type="region of interest" description="Disordered" evidence="1">
    <location>
        <begin position="1"/>
        <end position="72"/>
    </location>
</feature>
<protein>
    <submittedName>
        <fullName evidence="4">Uncharacterized protein LOC103714441 isoform X1</fullName>
    </submittedName>
</protein>
<proteinExistence type="predicted"/>
<dbReference type="OrthoDB" id="436688at2759"/>
<sequence length="246" mass="26312">MSGTLESIQKGKGGIDYRRRSHEKVSSFRSHRVSKTILEGNRSKTMDAAETDMTSGSGDMEEDTGGGPAAAAGRRVDAHDSAWSLLPLARQLIDQGKPSLALQAVMAAMRSKGGEQAVFQTLNCARELYKSKMQANAAVDELASLFAECAIAEAQPLRSDLPPPCAAVPSILLDGNGPSMLAMSGRKQIMLDAFADGSSFICLQCGGLVSNLRKKEHLSYWCGQVLFAQLPSPYSRLYDAHDSISG</sequence>
<keyword evidence="3" id="KW-1185">Reference proteome</keyword>
<dbReference type="InterPro" id="IPR056971">
    <property type="entry name" value="Znf-C2HC_3"/>
</dbReference>
<name>A0A8B8J8M2_PHODC</name>
<feature type="domain" description="C2HC zinc finger plants" evidence="2">
    <location>
        <begin position="179"/>
        <end position="222"/>
    </location>
</feature>
<dbReference type="Pfam" id="PF25017">
    <property type="entry name" value="zf-C2HC_3"/>
    <property type="match status" value="1"/>
</dbReference>
<reference evidence="3" key="1">
    <citation type="journal article" date="2019" name="Nat. Commun.">
        <title>Genome-wide association mapping of date palm fruit traits.</title>
        <authorList>
            <person name="Hazzouri K.M."/>
            <person name="Gros-Balthazard M."/>
            <person name="Flowers J.M."/>
            <person name="Copetti D."/>
            <person name="Lemansour A."/>
            <person name="Lebrun M."/>
            <person name="Masmoudi K."/>
            <person name="Ferrand S."/>
            <person name="Dhar M.I."/>
            <person name="Fresquez Z.A."/>
            <person name="Rosas U."/>
            <person name="Zhang J."/>
            <person name="Talag J."/>
            <person name="Lee S."/>
            <person name="Kudrna D."/>
            <person name="Powell R.F."/>
            <person name="Leitch I.J."/>
            <person name="Krueger R.R."/>
            <person name="Wing R.A."/>
            <person name="Amiri K.M.A."/>
            <person name="Purugganan M.D."/>
        </authorList>
    </citation>
    <scope>NUCLEOTIDE SEQUENCE [LARGE SCALE GENOMIC DNA]</scope>
    <source>
        <strain evidence="3">cv. Khalas</strain>
    </source>
</reference>
<dbReference type="Proteomes" id="UP000228380">
    <property type="component" value="Chromosome 7"/>
</dbReference>
<gene>
    <name evidence="4" type="primary">LOC103714441</name>
</gene>
<feature type="compositionally biased region" description="Basic and acidic residues" evidence="1">
    <location>
        <begin position="13"/>
        <end position="26"/>
    </location>
</feature>
<dbReference type="PANTHER" id="PTHR35513:SF1">
    <property type="entry name" value="OS02G0158600 PROTEIN"/>
    <property type="match status" value="1"/>
</dbReference>
<evidence type="ECO:0000313" key="4">
    <source>
        <dbReference type="RefSeq" id="XP_026663370.2"/>
    </source>
</evidence>
<evidence type="ECO:0000313" key="3">
    <source>
        <dbReference type="Proteomes" id="UP000228380"/>
    </source>
</evidence>
<organism evidence="3 4">
    <name type="scientific">Phoenix dactylifera</name>
    <name type="common">Date palm</name>
    <dbReference type="NCBI Taxonomy" id="42345"/>
    <lineage>
        <taxon>Eukaryota</taxon>
        <taxon>Viridiplantae</taxon>
        <taxon>Streptophyta</taxon>
        <taxon>Embryophyta</taxon>
        <taxon>Tracheophyta</taxon>
        <taxon>Spermatophyta</taxon>
        <taxon>Magnoliopsida</taxon>
        <taxon>Liliopsida</taxon>
        <taxon>Arecaceae</taxon>
        <taxon>Coryphoideae</taxon>
        <taxon>Phoeniceae</taxon>
        <taxon>Phoenix</taxon>
    </lineage>
</organism>
<accession>A0A8B8J8M2</accession>
<evidence type="ECO:0000259" key="2">
    <source>
        <dbReference type="Pfam" id="PF25017"/>
    </source>
</evidence>
<reference evidence="4" key="2">
    <citation type="submission" date="2025-08" db="UniProtKB">
        <authorList>
            <consortium name="RefSeq"/>
        </authorList>
    </citation>
    <scope>IDENTIFICATION</scope>
    <source>
        <tissue evidence="4">Young leaves</tissue>
    </source>
</reference>
<dbReference type="AlphaFoldDB" id="A0A8B8J8M2"/>
<evidence type="ECO:0000256" key="1">
    <source>
        <dbReference type="SAM" id="MobiDB-lite"/>
    </source>
</evidence>
<dbReference type="RefSeq" id="XP_026663370.2">
    <property type="nucleotide sequence ID" value="XM_026807569.2"/>
</dbReference>
<dbReference type="GeneID" id="103714441"/>
<dbReference type="PANTHER" id="PTHR35513">
    <property type="entry name" value="OS02G0158600 PROTEIN"/>
    <property type="match status" value="1"/>
</dbReference>